<keyword evidence="2" id="KW-1185">Reference proteome</keyword>
<gene>
    <name evidence="1" type="ORF">SRB5_31220</name>
</gene>
<dbReference type="Proteomes" id="UP000466345">
    <property type="component" value="Unassembled WGS sequence"/>
</dbReference>
<evidence type="ECO:0000313" key="1">
    <source>
        <dbReference type="EMBL" id="MQY12982.1"/>
    </source>
</evidence>
<evidence type="ECO:0008006" key="3">
    <source>
        <dbReference type="Google" id="ProtNLM"/>
    </source>
</evidence>
<proteinExistence type="predicted"/>
<reference evidence="1 2" key="1">
    <citation type="submission" date="2019-10" db="EMBL/GenBank/DDBJ databases">
        <title>Streptomyces smaragdinus sp. nov. and Streptomyces fabii sp. nov., isolated from the gut of fungus growing-termite Macrotermes natalensis.</title>
        <authorList>
            <person name="Schwitalla J."/>
            <person name="Benndorf R."/>
            <person name="Martin K."/>
            <person name="De Beer W."/>
            <person name="Kaster A.-K."/>
            <person name="Vollmers J."/>
            <person name="Poulsen M."/>
            <person name="Beemelmanns C."/>
        </authorList>
    </citation>
    <scope>NUCLEOTIDE SEQUENCE [LARGE SCALE GENOMIC DNA]</scope>
    <source>
        <strain evidence="1 2">RB5</strain>
    </source>
</reference>
<dbReference type="OrthoDB" id="3213425at2"/>
<dbReference type="EMBL" id="WEGJ01000010">
    <property type="protein sequence ID" value="MQY12982.1"/>
    <property type="molecule type" value="Genomic_DNA"/>
</dbReference>
<dbReference type="InterPro" id="IPR011990">
    <property type="entry name" value="TPR-like_helical_dom_sf"/>
</dbReference>
<accession>A0A7K0CIY3</accession>
<dbReference type="Gene3D" id="1.25.40.10">
    <property type="entry name" value="Tetratricopeptide repeat domain"/>
    <property type="match status" value="1"/>
</dbReference>
<comment type="caution">
    <text evidence="1">The sequence shown here is derived from an EMBL/GenBank/DDBJ whole genome shotgun (WGS) entry which is preliminary data.</text>
</comment>
<name>A0A7K0CIY3_9ACTN</name>
<organism evidence="1 2">
    <name type="scientific">Streptomyces smaragdinus</name>
    <dbReference type="NCBI Taxonomy" id="2585196"/>
    <lineage>
        <taxon>Bacteria</taxon>
        <taxon>Bacillati</taxon>
        <taxon>Actinomycetota</taxon>
        <taxon>Actinomycetes</taxon>
        <taxon>Kitasatosporales</taxon>
        <taxon>Streptomycetaceae</taxon>
        <taxon>Streptomyces</taxon>
    </lineage>
</organism>
<sequence>MAARPIITRQPNERLQHMIQEAACSNAGLARRVNIVGAEHGVDLRYDKTSVARWLRGQQPRGRAPAMIAEALGRKLGRAVSLDEIGMSDGRRAGGAVGLAYASGLAEALEQVRELWRSDVSRRAFLVESPPVAAALVEPSRDWLIGAGAEPVRLRAAGPRLGRGDVAGVRTATEGFVRLDQRHGGMPIRPVVVHYLNTVVAGLLGGPGPEPAVRELYVCAARLTELAGCMAVDSGHPGLALRYHIQALRLADAGGDRGLGGFVLCAGMSRLAAGIGSPREARQLARTAIEGTRERAVPRALALFHAAEARAAAADGDAHGCQDAARRALKAMERAEDGKGPEPPWITHFDRAYLADELAHCHRDLGQPAAAARRAREALAGHPPGRVRRRVSALALLAAAQAEQREIEQACGTGMKAVELLKGIGSARATADVTQLARLLQPYSQEAPVREFQQHFAELATSPEGAGSR</sequence>
<evidence type="ECO:0000313" key="2">
    <source>
        <dbReference type="Proteomes" id="UP000466345"/>
    </source>
</evidence>
<dbReference type="AlphaFoldDB" id="A0A7K0CIY3"/>
<dbReference type="RefSeq" id="WP_153452594.1">
    <property type="nucleotide sequence ID" value="NZ_WEGJ01000010.1"/>
</dbReference>
<protein>
    <recommendedName>
        <fullName evidence="3">Transcriptional regulator</fullName>
    </recommendedName>
</protein>